<evidence type="ECO:0000256" key="3">
    <source>
        <dbReference type="ARBA" id="ARBA00022448"/>
    </source>
</evidence>
<comment type="similarity">
    <text evidence="2 14 15">Belongs to the TonB-dependent receptor family.</text>
</comment>
<comment type="subcellular location">
    <subcellularLocation>
        <location evidence="1 14">Cell outer membrane</location>
        <topology evidence="1 14">Multi-pass membrane protein</topology>
    </subcellularLocation>
</comment>
<protein>
    <submittedName>
        <fullName evidence="20">Iron complex outermembrane receptor protein</fullName>
    </submittedName>
</protein>
<keyword evidence="12 20" id="KW-0675">Receptor</keyword>
<evidence type="ECO:0000256" key="1">
    <source>
        <dbReference type="ARBA" id="ARBA00004571"/>
    </source>
</evidence>
<evidence type="ECO:0000256" key="11">
    <source>
        <dbReference type="ARBA" id="ARBA00023136"/>
    </source>
</evidence>
<name>A0A840MQH4_9PROT</name>
<keyword evidence="11 14" id="KW-0472">Membrane</keyword>
<dbReference type="InterPro" id="IPR000531">
    <property type="entry name" value="Beta-barrel_TonB"/>
</dbReference>
<evidence type="ECO:0000259" key="18">
    <source>
        <dbReference type="Pfam" id="PF00593"/>
    </source>
</evidence>
<dbReference type="InterPro" id="IPR010105">
    <property type="entry name" value="TonB_sidphr_rcpt"/>
</dbReference>
<dbReference type="CDD" id="cd01347">
    <property type="entry name" value="ligand_gated_channel"/>
    <property type="match status" value="1"/>
</dbReference>
<keyword evidence="7 17" id="KW-0732">Signal</keyword>
<dbReference type="PROSITE" id="PS52016">
    <property type="entry name" value="TONB_DEPENDENT_REC_3"/>
    <property type="match status" value="1"/>
</dbReference>
<evidence type="ECO:0000256" key="10">
    <source>
        <dbReference type="ARBA" id="ARBA00023077"/>
    </source>
</evidence>
<feature type="signal peptide" evidence="17">
    <location>
        <begin position="1"/>
        <end position="24"/>
    </location>
</feature>
<evidence type="ECO:0000256" key="15">
    <source>
        <dbReference type="RuleBase" id="RU003357"/>
    </source>
</evidence>
<sequence>MYYRSTPHPTGIAVLLALSASAFANEVTLPPVTISANGSPTEQSATGRVKGYVAKSSATAGRIAADQVEIAQSLSIVGQDEMKARGVVTSEEAIRYTPGVNVAPWGYDERGTTLFTLRGFSNPAGAYLDGLHQFAGGFGTHIFETYGMERIEVLRGAASVMVGDSEVSGIVNHVSKRPRREMINEVGVGLGDAAQKELRTDLGGEVAGERNVQYRLTARAAENGSRADFHGADAKDSRHYYVAPTISWQPIAGLNLTLLASLRDNKGPAHNLEYIHADQSRSRVLVTDPHFSQFNHQQSRLALETTYQFADGWHYRQQLATAKVDARTDAAWLLAGQGSADPDGNVSRYASRYQDGLRNRNWVHQIEGRFQTGGVQHALAAGIDWHRYLGDNRTSYGAAPDINIRNPVYRPIDQDSLVLSRAGTERVSQTGWFVQDRLQIGAWGADLALRHDKVRKQTHVTTSMSAPDDTHTSQRNQATTGRLGINHRLDNGLVPYLNYGTSFQTQVGQDREGRHFQPAKGKQIEGGVKYQTSDGQSLLTAAVFDQTKENVLTPDPVDQNFSVQTGEVRVKGIELEARYALTKELNLLASYSHIDTKVSRSNGQNLGKQLTLSPKEMASLWLDYSLPQGWGVGIGGRYKGKDFADEGNTLVNPARTLVDAAVWYKHGPWHARLNVSNLGDQDYITNLGWGSPAQGRKINLNVDYKF</sequence>
<dbReference type="InterPro" id="IPR036942">
    <property type="entry name" value="Beta-barrel_TonB_sf"/>
</dbReference>
<reference evidence="20 21" key="1">
    <citation type="submission" date="2020-08" db="EMBL/GenBank/DDBJ databases">
        <title>Genomic Encyclopedia of Type Strains, Phase IV (KMG-IV): sequencing the most valuable type-strain genomes for metagenomic binning, comparative biology and taxonomic classification.</title>
        <authorList>
            <person name="Goeker M."/>
        </authorList>
    </citation>
    <scope>NUCLEOTIDE SEQUENCE [LARGE SCALE GENOMIC DNA]</scope>
    <source>
        <strain evidence="20 21">DSM 27165</strain>
    </source>
</reference>
<evidence type="ECO:0000256" key="4">
    <source>
        <dbReference type="ARBA" id="ARBA00022452"/>
    </source>
</evidence>
<dbReference type="PANTHER" id="PTHR32552">
    <property type="entry name" value="FERRICHROME IRON RECEPTOR-RELATED"/>
    <property type="match status" value="1"/>
</dbReference>
<dbReference type="InterPro" id="IPR037066">
    <property type="entry name" value="Plug_dom_sf"/>
</dbReference>
<keyword evidence="4 14" id="KW-1134">Transmembrane beta strand</keyword>
<dbReference type="PANTHER" id="PTHR32552:SF68">
    <property type="entry name" value="FERRICHROME OUTER MEMBRANE TRANSPORTER_PHAGE RECEPTOR"/>
    <property type="match status" value="1"/>
</dbReference>
<dbReference type="RefSeq" id="WP_184037679.1">
    <property type="nucleotide sequence ID" value="NZ_JACHHY010000008.1"/>
</dbReference>
<keyword evidence="8" id="KW-0408">Iron</keyword>
<evidence type="ECO:0000256" key="16">
    <source>
        <dbReference type="SAM" id="MobiDB-lite"/>
    </source>
</evidence>
<keyword evidence="5" id="KW-0410">Iron transport</keyword>
<dbReference type="Pfam" id="PF07715">
    <property type="entry name" value="Plug"/>
    <property type="match status" value="1"/>
</dbReference>
<dbReference type="GO" id="GO:0009279">
    <property type="term" value="C:cell outer membrane"/>
    <property type="evidence" value="ECO:0007669"/>
    <property type="project" value="UniProtKB-SubCell"/>
</dbReference>
<accession>A0A840MQH4</accession>
<organism evidence="20 21">
    <name type="scientific">Chitinivorax tropicus</name>
    <dbReference type="NCBI Taxonomy" id="714531"/>
    <lineage>
        <taxon>Bacteria</taxon>
        <taxon>Pseudomonadati</taxon>
        <taxon>Pseudomonadota</taxon>
        <taxon>Betaproteobacteria</taxon>
        <taxon>Chitinivorax</taxon>
    </lineage>
</organism>
<evidence type="ECO:0000259" key="19">
    <source>
        <dbReference type="Pfam" id="PF07715"/>
    </source>
</evidence>
<proteinExistence type="inferred from homology"/>
<feature type="domain" description="TonB-dependent receptor-like beta-barrel" evidence="18">
    <location>
        <begin position="286"/>
        <end position="678"/>
    </location>
</feature>
<feature type="domain" description="TonB-dependent receptor plug" evidence="19">
    <location>
        <begin position="67"/>
        <end position="170"/>
    </location>
</feature>
<dbReference type="Proteomes" id="UP000575898">
    <property type="component" value="Unassembled WGS sequence"/>
</dbReference>
<feature type="region of interest" description="Disordered" evidence="16">
    <location>
        <begin position="458"/>
        <end position="478"/>
    </location>
</feature>
<evidence type="ECO:0000313" key="21">
    <source>
        <dbReference type="Proteomes" id="UP000575898"/>
    </source>
</evidence>
<keyword evidence="6 14" id="KW-0812">Transmembrane</keyword>
<keyword evidence="13 14" id="KW-0998">Cell outer membrane</keyword>
<dbReference type="InterPro" id="IPR039426">
    <property type="entry name" value="TonB-dep_rcpt-like"/>
</dbReference>
<dbReference type="GO" id="GO:0038023">
    <property type="term" value="F:signaling receptor activity"/>
    <property type="evidence" value="ECO:0007669"/>
    <property type="project" value="InterPro"/>
</dbReference>
<dbReference type="GO" id="GO:0015891">
    <property type="term" value="P:siderophore transport"/>
    <property type="evidence" value="ECO:0007669"/>
    <property type="project" value="InterPro"/>
</dbReference>
<evidence type="ECO:0000256" key="13">
    <source>
        <dbReference type="ARBA" id="ARBA00023237"/>
    </source>
</evidence>
<evidence type="ECO:0000256" key="9">
    <source>
        <dbReference type="ARBA" id="ARBA00023065"/>
    </source>
</evidence>
<dbReference type="Gene3D" id="2.170.130.10">
    <property type="entry name" value="TonB-dependent receptor, plug domain"/>
    <property type="match status" value="1"/>
</dbReference>
<gene>
    <name evidence="20" type="ORF">HNQ59_001711</name>
</gene>
<dbReference type="GO" id="GO:0015344">
    <property type="term" value="F:siderophore uptake transmembrane transporter activity"/>
    <property type="evidence" value="ECO:0007669"/>
    <property type="project" value="TreeGrafter"/>
</dbReference>
<evidence type="ECO:0000256" key="5">
    <source>
        <dbReference type="ARBA" id="ARBA00022496"/>
    </source>
</evidence>
<evidence type="ECO:0000256" key="2">
    <source>
        <dbReference type="ARBA" id="ARBA00009810"/>
    </source>
</evidence>
<evidence type="ECO:0000256" key="7">
    <source>
        <dbReference type="ARBA" id="ARBA00022729"/>
    </source>
</evidence>
<dbReference type="Gene3D" id="2.40.170.20">
    <property type="entry name" value="TonB-dependent receptor, beta-barrel domain"/>
    <property type="match status" value="1"/>
</dbReference>
<dbReference type="InterPro" id="IPR012910">
    <property type="entry name" value="Plug_dom"/>
</dbReference>
<evidence type="ECO:0000256" key="12">
    <source>
        <dbReference type="ARBA" id="ARBA00023170"/>
    </source>
</evidence>
<comment type="caution">
    <text evidence="20">The sequence shown here is derived from an EMBL/GenBank/DDBJ whole genome shotgun (WGS) entry which is preliminary data.</text>
</comment>
<evidence type="ECO:0000256" key="14">
    <source>
        <dbReference type="PROSITE-ProRule" id="PRU01360"/>
    </source>
</evidence>
<dbReference type="Pfam" id="PF00593">
    <property type="entry name" value="TonB_dep_Rec_b-barrel"/>
    <property type="match status" value="1"/>
</dbReference>
<dbReference type="AlphaFoldDB" id="A0A840MQH4"/>
<feature type="chain" id="PRO_5032741027" evidence="17">
    <location>
        <begin position="25"/>
        <end position="706"/>
    </location>
</feature>
<evidence type="ECO:0000256" key="17">
    <source>
        <dbReference type="SAM" id="SignalP"/>
    </source>
</evidence>
<evidence type="ECO:0000256" key="6">
    <source>
        <dbReference type="ARBA" id="ARBA00022692"/>
    </source>
</evidence>
<dbReference type="NCBIfam" id="TIGR01783">
    <property type="entry name" value="TonB-siderophor"/>
    <property type="match status" value="1"/>
</dbReference>
<evidence type="ECO:0000313" key="20">
    <source>
        <dbReference type="EMBL" id="MBB5018423.1"/>
    </source>
</evidence>
<dbReference type="SUPFAM" id="SSF56935">
    <property type="entry name" value="Porins"/>
    <property type="match status" value="1"/>
</dbReference>
<keyword evidence="9" id="KW-0406">Ion transport</keyword>
<keyword evidence="21" id="KW-1185">Reference proteome</keyword>
<keyword evidence="10 15" id="KW-0798">TonB box</keyword>
<keyword evidence="3 14" id="KW-0813">Transport</keyword>
<dbReference type="EMBL" id="JACHHY010000008">
    <property type="protein sequence ID" value="MBB5018423.1"/>
    <property type="molecule type" value="Genomic_DNA"/>
</dbReference>
<evidence type="ECO:0000256" key="8">
    <source>
        <dbReference type="ARBA" id="ARBA00023004"/>
    </source>
</evidence>